<keyword evidence="5 6" id="KW-0472">Membrane</keyword>
<dbReference type="PANTHER" id="PTHR30213:SF0">
    <property type="entry name" value="UPF0761 MEMBRANE PROTEIN YIHY"/>
    <property type="match status" value="1"/>
</dbReference>
<dbReference type="PANTHER" id="PTHR30213">
    <property type="entry name" value="INNER MEMBRANE PROTEIN YHJD"/>
    <property type="match status" value="1"/>
</dbReference>
<evidence type="ECO:0000256" key="3">
    <source>
        <dbReference type="ARBA" id="ARBA00022692"/>
    </source>
</evidence>
<evidence type="ECO:0000256" key="4">
    <source>
        <dbReference type="ARBA" id="ARBA00022989"/>
    </source>
</evidence>
<dbReference type="Pfam" id="PF03631">
    <property type="entry name" value="Virul_fac_BrkB"/>
    <property type="match status" value="1"/>
</dbReference>
<sequence length="310" mass="34207">MNSASNSPPRRPHRFQRILPHTLGRMLVQAIARAIDHDVVNIAQSAAYSAIVALFPALIVAAAAVSLLPDSTPLRFQMGILFDRILPPDVSPILQSYFVTSPHSRHSAHVLIVAVFVSLSGASGVIATLMEGIRRANQLPEDCWTFWQRRSRSLLLVPLSLVPLMIASLLVVFGHLMTLWLGAHVMESIRTIVYIFAVLLRWGIVLTGSVGLIALQYHMGTPKRQSWPGVLPGAIVATALWFLTTLIFGWYVTRFANYSQVYGSLGAGIALLFWLYIICLSVLCGAEFNVQFQLRFNSTFQQPNSNDSPA</sequence>
<evidence type="ECO:0000313" key="8">
    <source>
        <dbReference type="Proteomes" id="UP000589520"/>
    </source>
</evidence>
<comment type="caution">
    <text evidence="7">The sequence shown here is derived from an EMBL/GenBank/DDBJ whole genome shotgun (WGS) entry which is preliminary data.</text>
</comment>
<proteinExistence type="predicted"/>
<evidence type="ECO:0000313" key="7">
    <source>
        <dbReference type="EMBL" id="NYF77752.1"/>
    </source>
</evidence>
<keyword evidence="8" id="KW-1185">Reference proteome</keyword>
<gene>
    <name evidence="7" type="ORF">HDF17_000039</name>
</gene>
<evidence type="ECO:0000256" key="2">
    <source>
        <dbReference type="ARBA" id="ARBA00022475"/>
    </source>
</evidence>
<dbReference type="EMBL" id="JACCCW010000001">
    <property type="protein sequence ID" value="NYF77752.1"/>
    <property type="molecule type" value="Genomic_DNA"/>
</dbReference>
<feature type="transmembrane region" description="Helical" evidence="6">
    <location>
        <begin position="154"/>
        <end position="180"/>
    </location>
</feature>
<accession>A0A7Y9PD54</accession>
<organism evidence="7 8">
    <name type="scientific">Granulicella arctica</name>
    <dbReference type="NCBI Taxonomy" id="940613"/>
    <lineage>
        <taxon>Bacteria</taxon>
        <taxon>Pseudomonadati</taxon>
        <taxon>Acidobacteriota</taxon>
        <taxon>Terriglobia</taxon>
        <taxon>Terriglobales</taxon>
        <taxon>Acidobacteriaceae</taxon>
        <taxon>Granulicella</taxon>
    </lineage>
</organism>
<feature type="transmembrane region" description="Helical" evidence="6">
    <location>
        <begin position="46"/>
        <end position="68"/>
    </location>
</feature>
<keyword evidence="4 6" id="KW-1133">Transmembrane helix</keyword>
<evidence type="ECO:0000256" key="6">
    <source>
        <dbReference type="SAM" id="Phobius"/>
    </source>
</evidence>
<name>A0A7Y9PD54_9BACT</name>
<feature type="transmembrane region" description="Helical" evidence="6">
    <location>
        <begin position="264"/>
        <end position="286"/>
    </location>
</feature>
<comment type="subcellular location">
    <subcellularLocation>
        <location evidence="1">Cell membrane</location>
        <topology evidence="1">Multi-pass membrane protein</topology>
    </subcellularLocation>
</comment>
<dbReference type="PIRSF" id="PIRSF035875">
    <property type="entry name" value="RNase_BN"/>
    <property type="match status" value="1"/>
</dbReference>
<dbReference type="InterPro" id="IPR017039">
    <property type="entry name" value="Virul_fac_BrkB"/>
</dbReference>
<keyword evidence="2" id="KW-1003">Cell membrane</keyword>
<feature type="transmembrane region" description="Helical" evidence="6">
    <location>
        <begin position="192"/>
        <end position="215"/>
    </location>
</feature>
<keyword evidence="3 6" id="KW-0812">Transmembrane</keyword>
<dbReference type="Proteomes" id="UP000589520">
    <property type="component" value="Unassembled WGS sequence"/>
</dbReference>
<dbReference type="GO" id="GO:0005886">
    <property type="term" value="C:plasma membrane"/>
    <property type="evidence" value="ECO:0007669"/>
    <property type="project" value="UniProtKB-SubCell"/>
</dbReference>
<evidence type="ECO:0000256" key="1">
    <source>
        <dbReference type="ARBA" id="ARBA00004651"/>
    </source>
</evidence>
<evidence type="ECO:0000256" key="5">
    <source>
        <dbReference type="ARBA" id="ARBA00023136"/>
    </source>
</evidence>
<reference evidence="7 8" key="1">
    <citation type="submission" date="2020-07" db="EMBL/GenBank/DDBJ databases">
        <title>Genomic Encyclopedia of Type Strains, Phase IV (KMG-V): Genome sequencing to study the core and pangenomes of soil and plant-associated prokaryotes.</title>
        <authorList>
            <person name="Whitman W."/>
        </authorList>
    </citation>
    <scope>NUCLEOTIDE SEQUENCE [LARGE SCALE GENOMIC DNA]</scope>
    <source>
        <strain evidence="7 8">X4EP2</strain>
    </source>
</reference>
<dbReference type="NCBIfam" id="TIGR00765">
    <property type="entry name" value="yihY_not_rbn"/>
    <property type="match status" value="1"/>
</dbReference>
<feature type="transmembrane region" description="Helical" evidence="6">
    <location>
        <begin position="227"/>
        <end position="252"/>
    </location>
</feature>
<feature type="transmembrane region" description="Helical" evidence="6">
    <location>
        <begin position="108"/>
        <end position="133"/>
    </location>
</feature>
<dbReference type="RefSeq" id="WP_246301513.1">
    <property type="nucleotide sequence ID" value="NZ_JACCCW010000001.1"/>
</dbReference>
<dbReference type="AlphaFoldDB" id="A0A7Y9PD54"/>
<protein>
    <submittedName>
        <fullName evidence="7">Membrane protein</fullName>
    </submittedName>
</protein>